<name>A0A0F9RS08_9ZZZZ</name>
<protein>
    <recommendedName>
        <fullName evidence="2">CD-NTase-associated protein 12/Pycsar effector protein TIR domain-containing protein</fullName>
    </recommendedName>
</protein>
<dbReference type="EMBL" id="LAZR01001011">
    <property type="protein sequence ID" value="KKN52627.1"/>
    <property type="molecule type" value="Genomic_DNA"/>
</dbReference>
<dbReference type="AlphaFoldDB" id="A0A0F9RS08"/>
<organism evidence="1">
    <name type="scientific">marine sediment metagenome</name>
    <dbReference type="NCBI Taxonomy" id="412755"/>
    <lineage>
        <taxon>unclassified sequences</taxon>
        <taxon>metagenomes</taxon>
        <taxon>ecological metagenomes</taxon>
    </lineage>
</organism>
<proteinExistence type="predicted"/>
<evidence type="ECO:0000313" key="1">
    <source>
        <dbReference type="EMBL" id="KKN52627.1"/>
    </source>
</evidence>
<evidence type="ECO:0008006" key="2">
    <source>
        <dbReference type="Google" id="ProtNLM"/>
    </source>
</evidence>
<reference evidence="1" key="1">
    <citation type="journal article" date="2015" name="Nature">
        <title>Complex archaea that bridge the gap between prokaryotes and eukaryotes.</title>
        <authorList>
            <person name="Spang A."/>
            <person name="Saw J.H."/>
            <person name="Jorgensen S.L."/>
            <person name="Zaremba-Niedzwiedzka K."/>
            <person name="Martijn J."/>
            <person name="Lind A.E."/>
            <person name="van Eijk R."/>
            <person name="Schleper C."/>
            <person name="Guy L."/>
            <person name="Ettema T.J."/>
        </authorList>
    </citation>
    <scope>NUCLEOTIDE SEQUENCE</scope>
</reference>
<gene>
    <name evidence="1" type="ORF">LCGC14_0610820</name>
</gene>
<accession>A0A0F9RS08</accession>
<comment type="caution">
    <text evidence="1">The sequence shown here is derived from an EMBL/GenBank/DDBJ whole genome shotgun (WGS) entry which is preliminary data.</text>
</comment>
<sequence>MSNCYWSESHACLKEINQNQENVFIVASNDPTRSEYVELIKKTVGLFELNPIFATDLSKNNNRQAFCDNICSHIISSRLIIIDLSGPILPKCETCSTEYLQFSMNVFWEYGYAAGLNRPIIVVCDQSQVKDLPFDIFDKHILSYSKTSIEEDLGEIIKIKLEEIQYPESNLRGILTECYESLKKICDLYNQIGVRTKGNRILTDNEVFLAVKKIERNKDLCLEYLNLHYEVDSEELTVNGNFRILLEEMDIDVGLIDGRFPANGFYILKTGSTRERMKREEIVQVLDKINKKISQI</sequence>